<name>A0A024HVN7_KLEPN</name>
<geneLocation type="plasmid" evidence="1">
    <name>pENVA</name>
</geneLocation>
<organism evidence="1">
    <name type="scientific">Klebsiella pneumoniae</name>
    <dbReference type="NCBI Taxonomy" id="573"/>
    <lineage>
        <taxon>Bacteria</taxon>
        <taxon>Pseudomonadati</taxon>
        <taxon>Pseudomonadota</taxon>
        <taxon>Gammaproteobacteria</taxon>
        <taxon>Enterobacterales</taxon>
        <taxon>Enterobacteriaceae</taxon>
        <taxon>Klebsiella/Raoultella group</taxon>
        <taxon>Klebsiella</taxon>
        <taxon>Klebsiella pneumoniae complex</taxon>
    </lineage>
</organism>
<dbReference type="PATRIC" id="fig|573.1358.peg.5694"/>
<gene>
    <name evidence="1" type="ORF">PENVA_0267</name>
</gene>
<dbReference type="Pfam" id="PF18475">
    <property type="entry name" value="PIN7"/>
    <property type="match status" value="1"/>
</dbReference>
<sequence length="225" mass="24748">MLSSKTRIALIDYENIGSLEGVSLHDFDKVLFFTGAKQENIKIPVTSLSSAISVCIIPATEVSKNNVDFHLVLELGQLTALSGDTSHFSVISRDKGYDGIIARLKAAGISCTRFSPALPAPQPVKDTASTKKVMKAKEHDMGYWINRLKLSCASSPKSLPATPMGLQNYLSNVTGQKSCSLLNERIKQELIRLGFITIYEKTLVWNRSLHSPAQKSRRAVLEQVK</sequence>
<keyword evidence="1" id="KW-0614">Plasmid</keyword>
<evidence type="ECO:0000313" key="1">
    <source>
        <dbReference type="EMBL" id="CDM79883.1"/>
    </source>
</evidence>
<dbReference type="InterPro" id="IPR041494">
    <property type="entry name" value="PIN7"/>
</dbReference>
<dbReference type="AlphaFoldDB" id="A0A024HVN7"/>
<dbReference type="KEGG" id="kpx:PMK1_ndm00139"/>
<accession>A0A024HVN7</accession>
<dbReference type="CDD" id="cd18723">
    <property type="entry name" value="PIN_LabA-like"/>
    <property type="match status" value="1"/>
</dbReference>
<proteinExistence type="predicted"/>
<dbReference type="EMBL" id="HG918041">
    <property type="protein sequence ID" value="CDM79883.1"/>
    <property type="molecule type" value="Genomic_DNA"/>
</dbReference>
<protein>
    <submittedName>
        <fullName evidence="1">Uncharacterized protein</fullName>
    </submittedName>
</protein>
<reference evidence="1" key="1">
    <citation type="journal article" date="2014" name="Antimicrob. Agents Chemother.">
        <title>IncH-Type Plasmid Harboring blaCTX-M-15, blaDHA-1, and qnrB4 Genes Recovered from Animal Isolates.</title>
        <authorList>
            <person name="Schluter A."/>
            <person name="Nordmann P."/>
            <person name="Bonnin R.A."/>
            <person name="Millemann Y."/>
            <person name="Eikmeyer F.G."/>
            <person name="Wibberg D."/>
            <person name="Puhler A."/>
            <person name="Poirel L."/>
        </authorList>
    </citation>
    <scope>NUCLEOTIDE SEQUENCE [LARGE SCALE GENOMIC DNA]</scope>
    <source>
        <strain evidence="1">Kp15</strain>
        <plasmid evidence="1">pENVA</plasmid>
    </source>
</reference>
<dbReference type="RefSeq" id="WP_004181819.1">
    <property type="nucleotide sequence ID" value="NC_016980.1"/>
</dbReference>